<evidence type="ECO:0000313" key="2">
    <source>
        <dbReference type="Proteomes" id="UP000266644"/>
    </source>
</evidence>
<accession>A0A396C9M5</accession>
<gene>
    <name evidence="1" type="ORF">DW228_05935</name>
</gene>
<comment type="caution">
    <text evidence="1">The sequence shown here is derived from an EMBL/GenBank/DDBJ whole genome shotgun (WGS) entry which is preliminary data.</text>
</comment>
<name>A0A396C9M5_BACFG</name>
<dbReference type="Proteomes" id="UP000266644">
    <property type="component" value="Unassembled WGS sequence"/>
</dbReference>
<proteinExistence type="predicted"/>
<protein>
    <submittedName>
        <fullName evidence="1">RNA-binding protein</fullName>
    </submittedName>
</protein>
<reference evidence="1 2" key="1">
    <citation type="submission" date="2018-08" db="EMBL/GenBank/DDBJ databases">
        <title>A genome reference for cultivated species of the human gut microbiota.</title>
        <authorList>
            <person name="Zou Y."/>
            <person name="Xue W."/>
            <person name="Luo G."/>
        </authorList>
    </citation>
    <scope>NUCLEOTIDE SEQUENCE [LARGE SCALE GENOMIC DNA]</scope>
    <source>
        <strain evidence="1 2">AM18-6</strain>
    </source>
</reference>
<sequence length="110" mass="13059">MELSIKDRLYIPALLPKEGSFHQFNTKKSILHKIEISQEERQEVGLKENQDTKRIEWDIEKEMPLVLEFSSDEMTYLKQSFEKISDEQLPDDMWSVVEKIYNAIQEIPAE</sequence>
<organism evidence="1 2">
    <name type="scientific">Bacteroides fragilis</name>
    <dbReference type="NCBI Taxonomy" id="817"/>
    <lineage>
        <taxon>Bacteria</taxon>
        <taxon>Pseudomonadati</taxon>
        <taxon>Bacteroidota</taxon>
        <taxon>Bacteroidia</taxon>
        <taxon>Bacteroidales</taxon>
        <taxon>Bacteroidaceae</taxon>
        <taxon>Bacteroides</taxon>
    </lineage>
</organism>
<dbReference type="EMBL" id="QRJE01000008">
    <property type="protein sequence ID" value="RHH14336.1"/>
    <property type="molecule type" value="Genomic_DNA"/>
</dbReference>
<evidence type="ECO:0000313" key="1">
    <source>
        <dbReference type="EMBL" id="RHH14336.1"/>
    </source>
</evidence>
<dbReference type="AlphaFoldDB" id="A0A396C9M5"/>
<dbReference type="RefSeq" id="WP_122329984.1">
    <property type="nucleotide sequence ID" value="NZ_JAQDYY010000001.1"/>
</dbReference>